<evidence type="ECO:0000259" key="10">
    <source>
        <dbReference type="PROSITE" id="PS50011"/>
    </source>
</evidence>
<evidence type="ECO:0000313" key="11">
    <source>
        <dbReference type="EMBL" id="CAI2370208.1"/>
    </source>
</evidence>
<evidence type="ECO:0000256" key="3">
    <source>
        <dbReference type="ARBA" id="ARBA00022679"/>
    </source>
</evidence>
<keyword evidence="1 8" id="KW-0723">Serine/threonine-protein kinase</keyword>
<dbReference type="EMBL" id="CAMPGE010011373">
    <property type="protein sequence ID" value="CAI2370208.1"/>
    <property type="molecule type" value="Genomic_DNA"/>
</dbReference>
<dbReference type="PANTHER" id="PTHR24351">
    <property type="entry name" value="RIBOSOMAL PROTEIN S6 KINASE"/>
    <property type="match status" value="1"/>
</dbReference>
<name>A0AAD1UIU9_EUPCR</name>
<organism evidence="11 12">
    <name type="scientific">Euplotes crassus</name>
    <dbReference type="NCBI Taxonomy" id="5936"/>
    <lineage>
        <taxon>Eukaryota</taxon>
        <taxon>Sar</taxon>
        <taxon>Alveolata</taxon>
        <taxon>Ciliophora</taxon>
        <taxon>Intramacronucleata</taxon>
        <taxon>Spirotrichea</taxon>
        <taxon>Hypotrichia</taxon>
        <taxon>Euplotida</taxon>
        <taxon>Euplotidae</taxon>
        <taxon>Moneuplotes</taxon>
    </lineage>
</organism>
<evidence type="ECO:0000256" key="7">
    <source>
        <dbReference type="PROSITE-ProRule" id="PRU10141"/>
    </source>
</evidence>
<feature type="compositionally biased region" description="Basic residues" evidence="9">
    <location>
        <begin position="13"/>
        <end position="28"/>
    </location>
</feature>
<proteinExistence type="inferred from homology"/>
<feature type="binding site" evidence="7">
    <location>
        <position position="102"/>
    </location>
    <ligand>
        <name>ATP</name>
        <dbReference type="ChEBI" id="CHEBI:30616"/>
    </ligand>
</feature>
<feature type="compositionally biased region" description="Basic and acidic residues" evidence="9">
    <location>
        <begin position="35"/>
        <end position="51"/>
    </location>
</feature>
<dbReference type="GO" id="GO:0004674">
    <property type="term" value="F:protein serine/threonine kinase activity"/>
    <property type="evidence" value="ECO:0007669"/>
    <property type="project" value="UniProtKB-KW"/>
</dbReference>
<evidence type="ECO:0000256" key="2">
    <source>
        <dbReference type="ARBA" id="ARBA00022553"/>
    </source>
</evidence>
<protein>
    <recommendedName>
        <fullName evidence="10">Protein kinase domain-containing protein</fullName>
    </recommendedName>
</protein>
<keyword evidence="3" id="KW-0808">Transferase</keyword>
<dbReference type="PROSITE" id="PS00108">
    <property type="entry name" value="PROTEIN_KINASE_ST"/>
    <property type="match status" value="1"/>
</dbReference>
<feature type="compositionally biased region" description="Basic and acidic residues" evidence="9">
    <location>
        <begin position="1"/>
        <end position="11"/>
    </location>
</feature>
<gene>
    <name evidence="11" type="ORF">ECRASSUSDP1_LOCUS11516</name>
</gene>
<evidence type="ECO:0000256" key="8">
    <source>
        <dbReference type="RuleBase" id="RU000304"/>
    </source>
</evidence>
<dbReference type="SMART" id="SM00220">
    <property type="entry name" value="S_TKc"/>
    <property type="match status" value="1"/>
</dbReference>
<keyword evidence="6 7" id="KW-0067">ATP-binding</keyword>
<comment type="caution">
    <text evidence="11">The sequence shown here is derived from an EMBL/GenBank/DDBJ whole genome shotgun (WGS) entry which is preliminary data.</text>
</comment>
<evidence type="ECO:0000256" key="9">
    <source>
        <dbReference type="SAM" id="MobiDB-lite"/>
    </source>
</evidence>
<dbReference type="Gene3D" id="3.30.200.20">
    <property type="entry name" value="Phosphorylase Kinase, domain 1"/>
    <property type="match status" value="1"/>
</dbReference>
<evidence type="ECO:0000313" key="12">
    <source>
        <dbReference type="Proteomes" id="UP001295684"/>
    </source>
</evidence>
<dbReference type="CDD" id="cd05123">
    <property type="entry name" value="STKc_AGC"/>
    <property type="match status" value="1"/>
</dbReference>
<feature type="domain" description="Protein kinase" evidence="10">
    <location>
        <begin position="69"/>
        <end position="326"/>
    </location>
</feature>
<keyword evidence="2" id="KW-0597">Phosphoprotein</keyword>
<dbReference type="SUPFAM" id="SSF56112">
    <property type="entry name" value="Protein kinase-like (PK-like)"/>
    <property type="match status" value="1"/>
</dbReference>
<dbReference type="InterPro" id="IPR008271">
    <property type="entry name" value="Ser/Thr_kinase_AS"/>
</dbReference>
<dbReference type="InterPro" id="IPR045270">
    <property type="entry name" value="STKc_AGC"/>
</dbReference>
<dbReference type="InterPro" id="IPR017441">
    <property type="entry name" value="Protein_kinase_ATP_BS"/>
</dbReference>
<dbReference type="FunFam" id="3.30.200.20:FF:000042">
    <property type="entry name" value="Aurora kinase A"/>
    <property type="match status" value="1"/>
</dbReference>
<dbReference type="GO" id="GO:0005524">
    <property type="term" value="F:ATP binding"/>
    <property type="evidence" value="ECO:0007669"/>
    <property type="project" value="UniProtKB-UniRule"/>
</dbReference>
<evidence type="ECO:0000256" key="5">
    <source>
        <dbReference type="ARBA" id="ARBA00022777"/>
    </source>
</evidence>
<dbReference type="AlphaFoldDB" id="A0AAD1UIU9"/>
<dbReference type="Proteomes" id="UP001295684">
    <property type="component" value="Unassembled WGS sequence"/>
</dbReference>
<dbReference type="Pfam" id="PF00069">
    <property type="entry name" value="Pkinase"/>
    <property type="match status" value="1"/>
</dbReference>
<dbReference type="Gene3D" id="1.10.510.10">
    <property type="entry name" value="Transferase(Phosphotransferase) domain 1"/>
    <property type="match status" value="1"/>
</dbReference>
<reference evidence="11" key="1">
    <citation type="submission" date="2023-07" db="EMBL/GenBank/DDBJ databases">
        <authorList>
            <consortium name="AG Swart"/>
            <person name="Singh M."/>
            <person name="Singh A."/>
            <person name="Seah K."/>
            <person name="Emmerich C."/>
        </authorList>
    </citation>
    <scope>NUCLEOTIDE SEQUENCE</scope>
    <source>
        <strain evidence="11">DP1</strain>
    </source>
</reference>
<evidence type="ECO:0000256" key="4">
    <source>
        <dbReference type="ARBA" id="ARBA00022741"/>
    </source>
</evidence>
<keyword evidence="4 7" id="KW-0547">Nucleotide-binding</keyword>
<dbReference type="PROSITE" id="PS00107">
    <property type="entry name" value="PROTEIN_KINASE_ATP"/>
    <property type="match status" value="1"/>
</dbReference>
<accession>A0AAD1UIU9</accession>
<keyword evidence="5" id="KW-0418">Kinase</keyword>
<feature type="region of interest" description="Disordered" evidence="9">
    <location>
        <begin position="1"/>
        <end position="61"/>
    </location>
</feature>
<evidence type="ECO:0000256" key="1">
    <source>
        <dbReference type="ARBA" id="ARBA00022527"/>
    </source>
</evidence>
<dbReference type="FunFam" id="1.10.510.10:FF:000210">
    <property type="entry name" value="Non-specific serine/threonine protein kinase"/>
    <property type="match status" value="1"/>
</dbReference>
<comment type="similarity">
    <text evidence="8">Belongs to the protein kinase superfamily.</text>
</comment>
<sequence length="395" mass="44783">MQCLKKNDGLIKKPSKRLSRARRRKNKKMIANDIKMGKLETASTKHDDNIRTESAGSSKEDEPVTLRSFSVIKIIGEGAYGKVYLVKKIDTGVLYAMKVIRKSGIYTKKDEKQVLTEKDITQQIDSPYIVKLHFSFQSETKLFLILDFMDAGDLCYHIVHKRKIKEPLAVNISAQILLGLKCLHENNILYRDLKPMNILIDQDFGVKLTDFGLSKRKSSTANPEMTNSICGTVQYLAPEVALGNDYSFAIDWWSFGVILYEMISGKLPFDSNERSIVVKNILCKSIKYGKCFSPNAKDLVSKLLVRDPDKRLGAGGAEEVMEHDFFKDIDWEDLASPEKAHTIQVKPPKGYSKYCYGHSVDSSVISEKGQKRFDIPNFTFIECCSEEESDMISEL</sequence>
<dbReference type="InterPro" id="IPR000719">
    <property type="entry name" value="Prot_kinase_dom"/>
</dbReference>
<evidence type="ECO:0000256" key="6">
    <source>
        <dbReference type="ARBA" id="ARBA00022840"/>
    </source>
</evidence>
<keyword evidence="12" id="KW-1185">Reference proteome</keyword>
<dbReference type="PROSITE" id="PS50011">
    <property type="entry name" value="PROTEIN_KINASE_DOM"/>
    <property type="match status" value="1"/>
</dbReference>
<dbReference type="InterPro" id="IPR011009">
    <property type="entry name" value="Kinase-like_dom_sf"/>
</dbReference>